<dbReference type="InterPro" id="IPR051110">
    <property type="entry name" value="Ly-6/neurotoxin-like_GPI-ap"/>
</dbReference>
<evidence type="ECO:0000313" key="4">
    <source>
        <dbReference type="EMBL" id="KAG8441566.1"/>
    </source>
</evidence>
<gene>
    <name evidence="4" type="ORF">GDO86_010665</name>
</gene>
<organism evidence="4 5">
    <name type="scientific">Hymenochirus boettgeri</name>
    <name type="common">Congo dwarf clawed frog</name>
    <dbReference type="NCBI Taxonomy" id="247094"/>
    <lineage>
        <taxon>Eukaryota</taxon>
        <taxon>Metazoa</taxon>
        <taxon>Chordata</taxon>
        <taxon>Craniata</taxon>
        <taxon>Vertebrata</taxon>
        <taxon>Euteleostomi</taxon>
        <taxon>Amphibia</taxon>
        <taxon>Batrachia</taxon>
        <taxon>Anura</taxon>
        <taxon>Pipoidea</taxon>
        <taxon>Pipidae</taxon>
        <taxon>Pipinae</taxon>
        <taxon>Hymenochirus</taxon>
    </lineage>
</organism>
<dbReference type="PANTHER" id="PTHR16983">
    <property type="entry name" value="UPAR/LY6 DOMAIN-CONTAINING PROTEIN"/>
    <property type="match status" value="1"/>
</dbReference>
<comment type="caution">
    <text evidence="4">The sequence shown here is derived from an EMBL/GenBank/DDBJ whole genome shotgun (WGS) entry which is preliminary data.</text>
</comment>
<dbReference type="PANTHER" id="PTHR16983:SF10">
    <property type="entry name" value="PROTEIN QUIVER"/>
    <property type="match status" value="1"/>
</dbReference>
<dbReference type="Proteomes" id="UP000812440">
    <property type="component" value="Chromosome 6"/>
</dbReference>
<dbReference type="OrthoDB" id="9901195at2759"/>
<feature type="domain" description="Snake toxin/toxin-like" evidence="3">
    <location>
        <begin position="3"/>
        <end position="65"/>
    </location>
</feature>
<dbReference type="InterPro" id="IPR045860">
    <property type="entry name" value="Snake_toxin-like_sf"/>
</dbReference>
<keyword evidence="1" id="KW-0732">Signal</keyword>
<keyword evidence="2" id="KW-0812">Transmembrane</keyword>
<feature type="transmembrane region" description="Helical" evidence="2">
    <location>
        <begin position="83"/>
        <end position="102"/>
    </location>
</feature>
<dbReference type="SUPFAM" id="SSF57302">
    <property type="entry name" value="Snake toxin-like"/>
    <property type="match status" value="1"/>
</dbReference>
<keyword evidence="5" id="KW-1185">Reference proteome</keyword>
<evidence type="ECO:0000313" key="5">
    <source>
        <dbReference type="Proteomes" id="UP000812440"/>
    </source>
</evidence>
<dbReference type="EMBL" id="JAACNH010000005">
    <property type="protein sequence ID" value="KAG8441566.1"/>
    <property type="molecule type" value="Genomic_DNA"/>
</dbReference>
<keyword evidence="2" id="KW-0472">Membrane</keyword>
<accession>A0A8T2JGH5</accession>
<dbReference type="Gene3D" id="2.10.60.10">
    <property type="entry name" value="CD59"/>
    <property type="match status" value="1"/>
</dbReference>
<dbReference type="AlphaFoldDB" id="A0A8T2JGH5"/>
<proteinExistence type="predicted"/>
<reference evidence="4" key="1">
    <citation type="thesis" date="2020" institute="ProQuest LLC" country="789 East Eisenhower Parkway, Ann Arbor, MI, USA">
        <title>Comparative Genomics and Chromosome Evolution.</title>
        <authorList>
            <person name="Mudd A.B."/>
        </authorList>
    </citation>
    <scope>NUCLEOTIDE SEQUENCE</scope>
    <source>
        <strain evidence="4">Female2</strain>
        <tissue evidence="4">Blood</tissue>
    </source>
</reference>
<protein>
    <recommendedName>
        <fullName evidence="3">Snake toxin/toxin-like domain-containing protein</fullName>
    </recommendedName>
</protein>
<dbReference type="InterPro" id="IPR035076">
    <property type="entry name" value="Toxin/TOLIP"/>
</dbReference>
<keyword evidence="2" id="KW-1133">Transmembrane helix</keyword>
<evidence type="ECO:0000256" key="2">
    <source>
        <dbReference type="SAM" id="Phobius"/>
    </source>
</evidence>
<evidence type="ECO:0000256" key="1">
    <source>
        <dbReference type="ARBA" id="ARBA00022729"/>
    </source>
</evidence>
<sequence>MSTNDQYCTQVKNCSKSEPFCGTTIIRSAFLTVISKYCSAACVSVNQSLVLVSNLDTCCTSDLCNTQKIGNVNSLDFNGAKGLSSNASLLGTVACVLIVFLLRRT</sequence>
<evidence type="ECO:0000259" key="3">
    <source>
        <dbReference type="Pfam" id="PF00087"/>
    </source>
</evidence>
<dbReference type="Pfam" id="PF00087">
    <property type="entry name" value="Toxin_TOLIP"/>
    <property type="match status" value="1"/>
</dbReference>
<name>A0A8T2JGH5_9PIPI</name>